<dbReference type="RefSeq" id="WP_085212064.1">
    <property type="nucleotide sequence ID" value="NZ_FXAM01000001.1"/>
</dbReference>
<accession>A0A1Y6CVC3</accession>
<reference evidence="1 2" key="1">
    <citation type="submission" date="2016-12" db="EMBL/GenBank/DDBJ databases">
        <authorList>
            <person name="Song W.-J."/>
            <person name="Kurnit D.M."/>
        </authorList>
    </citation>
    <scope>NUCLEOTIDE SEQUENCE [LARGE SCALE GENOMIC DNA]</scope>
    <source>
        <strain evidence="1 2">175</strain>
    </source>
</reference>
<gene>
    <name evidence="1" type="ORF">SAMN02949497_1897</name>
</gene>
<organism evidence="1 2">
    <name type="scientific">Methylomagnum ishizawai</name>
    <dbReference type="NCBI Taxonomy" id="1760988"/>
    <lineage>
        <taxon>Bacteria</taxon>
        <taxon>Pseudomonadati</taxon>
        <taxon>Pseudomonadota</taxon>
        <taxon>Gammaproteobacteria</taxon>
        <taxon>Methylococcales</taxon>
        <taxon>Methylococcaceae</taxon>
        <taxon>Methylomagnum</taxon>
    </lineage>
</organism>
<dbReference type="AlphaFoldDB" id="A0A1Y6CVC3"/>
<proteinExistence type="predicted"/>
<dbReference type="EMBL" id="FXAM01000001">
    <property type="protein sequence ID" value="SMF94578.1"/>
    <property type="molecule type" value="Genomic_DNA"/>
</dbReference>
<sequence length="66" mass="7421">MLSKVFLPIVLVALWLDGCSGDTDKTPQDRVLLDAAKVPLDKAREVEQQTLEAAEAQRRQIEEESR</sequence>
<keyword evidence="2" id="KW-1185">Reference proteome</keyword>
<name>A0A1Y6CVC3_9GAMM</name>
<dbReference type="Proteomes" id="UP000192923">
    <property type="component" value="Unassembled WGS sequence"/>
</dbReference>
<dbReference type="OrthoDB" id="6461546at2"/>
<dbReference type="STRING" id="1760988.SAMN02949497_1897"/>
<evidence type="ECO:0000313" key="1">
    <source>
        <dbReference type="EMBL" id="SMF94578.1"/>
    </source>
</evidence>
<evidence type="ECO:0000313" key="2">
    <source>
        <dbReference type="Proteomes" id="UP000192923"/>
    </source>
</evidence>
<protein>
    <submittedName>
        <fullName evidence="1">Uncharacterized protein</fullName>
    </submittedName>
</protein>